<evidence type="ECO:0000259" key="6">
    <source>
        <dbReference type="PROSITE" id="PS50929"/>
    </source>
</evidence>
<keyword evidence="2 5" id="KW-0812">Transmembrane</keyword>
<keyword evidence="8" id="KW-1185">Reference proteome</keyword>
<dbReference type="PANTHER" id="PTHR43394">
    <property type="entry name" value="ATP-DEPENDENT PERMEASE MDL1, MITOCHONDRIAL"/>
    <property type="match status" value="1"/>
</dbReference>
<dbReference type="GO" id="GO:0005524">
    <property type="term" value="F:ATP binding"/>
    <property type="evidence" value="ECO:0007669"/>
    <property type="project" value="InterPro"/>
</dbReference>
<dbReference type="InterPro" id="IPR003439">
    <property type="entry name" value="ABC_transporter-like_ATP-bd"/>
</dbReference>
<dbReference type="InterPro" id="IPR011527">
    <property type="entry name" value="ABC1_TM_dom"/>
</dbReference>
<dbReference type="GO" id="GO:0015421">
    <property type="term" value="F:ABC-type oligopeptide transporter activity"/>
    <property type="evidence" value="ECO:0007669"/>
    <property type="project" value="TreeGrafter"/>
</dbReference>
<sequence>MTTTHTASSILRRMIRRQWGKVAFGAFFLGLWQLSEALVPIAIGVIVDHAVLPRDFRLLIIGLVAFALLFVVLSFSYRFGSRALNKAVNFESHALRVEVADHALKNLDPKSLVPGEVMSRSTADADSSTRIFSQIGTGVSAATGFLGAAVYLLVSDWLVGLLVLVLVPVISGIVALASKGISRRSFKQQEKLAESGAQASDIMMGLRVIKAIGGERWAAQTFEKASQDSAKAAVDTAVASGKVAGIGELSIALNLAAVLLLAGWRVTTGELGPGQLIAIVGVAVYLSEPIRLLSNSINASAIAHGAAERVATFLNLTAAEDAGSHTMDIKKGELVVVTPPVTAVSQGDNVLTTPHAADIFEGTLRSNICMDHHKDTPIDPEVISASGLSDIIEAEGIDAPVRDSGSNLSGGQRQRVALARALHANPEVLVLVDPTSAVDSVTEVAIAQGVKQLRAGKTTIIVSSSPAFYNLADRMIAGE</sequence>
<evidence type="ECO:0000256" key="3">
    <source>
        <dbReference type="ARBA" id="ARBA00022989"/>
    </source>
</evidence>
<keyword evidence="4 5" id="KW-0472">Membrane</keyword>
<dbReference type="InterPro" id="IPR017871">
    <property type="entry name" value="ABC_transporter-like_CS"/>
</dbReference>
<evidence type="ECO:0000313" key="8">
    <source>
        <dbReference type="Proteomes" id="UP000218244"/>
    </source>
</evidence>
<evidence type="ECO:0000256" key="4">
    <source>
        <dbReference type="ARBA" id="ARBA00023136"/>
    </source>
</evidence>
<dbReference type="PANTHER" id="PTHR43394:SF1">
    <property type="entry name" value="ATP-BINDING CASSETTE SUB-FAMILY B MEMBER 10, MITOCHONDRIAL"/>
    <property type="match status" value="1"/>
</dbReference>
<dbReference type="InterPro" id="IPR039421">
    <property type="entry name" value="Type_1_exporter"/>
</dbReference>
<dbReference type="AlphaFoldDB" id="A0A160PSH5"/>
<dbReference type="SUPFAM" id="SSF90123">
    <property type="entry name" value="ABC transporter transmembrane region"/>
    <property type="match status" value="1"/>
</dbReference>
<gene>
    <name evidence="7" type="ORF">N24_1078</name>
</gene>
<dbReference type="InterPro" id="IPR036640">
    <property type="entry name" value="ABC1_TM_sf"/>
</dbReference>
<dbReference type="GO" id="GO:0016887">
    <property type="term" value="F:ATP hydrolysis activity"/>
    <property type="evidence" value="ECO:0007669"/>
    <property type="project" value="InterPro"/>
</dbReference>
<dbReference type="Gene3D" id="3.40.50.300">
    <property type="entry name" value="P-loop containing nucleotide triphosphate hydrolases"/>
    <property type="match status" value="1"/>
</dbReference>
<evidence type="ECO:0000313" key="7">
    <source>
        <dbReference type="EMBL" id="BAU95340.1"/>
    </source>
</evidence>
<comment type="subcellular location">
    <subcellularLocation>
        <location evidence="1">Cell membrane</location>
        <topology evidence="1">Multi-pass membrane protein</topology>
    </subcellularLocation>
</comment>
<dbReference type="CDD" id="cd07346">
    <property type="entry name" value="ABC_6TM_exporters"/>
    <property type="match status" value="1"/>
</dbReference>
<dbReference type="Pfam" id="PF00664">
    <property type="entry name" value="ABC_membrane"/>
    <property type="match status" value="1"/>
</dbReference>
<dbReference type="Proteomes" id="UP000218244">
    <property type="component" value="Chromosome"/>
</dbReference>
<proteinExistence type="predicted"/>
<organism evidence="7 8">
    <name type="scientific">Corynebacterium suranareeae</name>
    <dbReference type="NCBI Taxonomy" id="2506452"/>
    <lineage>
        <taxon>Bacteria</taxon>
        <taxon>Bacillati</taxon>
        <taxon>Actinomycetota</taxon>
        <taxon>Actinomycetes</taxon>
        <taxon>Mycobacteriales</taxon>
        <taxon>Corynebacteriaceae</taxon>
        <taxon>Corynebacterium</taxon>
    </lineage>
</organism>
<evidence type="ECO:0000256" key="2">
    <source>
        <dbReference type="ARBA" id="ARBA00022692"/>
    </source>
</evidence>
<reference evidence="7 8" key="1">
    <citation type="submission" date="2016-02" db="EMBL/GenBank/DDBJ databases">
        <title>Corynebacterium glutamicum N24 whole genome sequencing project.</title>
        <authorList>
            <person name="Matsutani M."/>
            <person name="Nangtapong N."/>
            <person name="Yakushi T."/>
            <person name="Matsushita K."/>
        </authorList>
    </citation>
    <scope>NUCLEOTIDE SEQUENCE [LARGE SCALE GENOMIC DNA]</scope>
    <source>
        <strain evidence="7 8">N24</strain>
    </source>
</reference>
<dbReference type="PROSITE" id="PS00211">
    <property type="entry name" value="ABC_TRANSPORTER_1"/>
    <property type="match status" value="1"/>
</dbReference>
<evidence type="ECO:0000256" key="1">
    <source>
        <dbReference type="ARBA" id="ARBA00004651"/>
    </source>
</evidence>
<feature type="transmembrane region" description="Helical" evidence="5">
    <location>
        <begin position="131"/>
        <end position="151"/>
    </location>
</feature>
<dbReference type="KEGG" id="csur:N24_1078"/>
<dbReference type="InterPro" id="IPR027417">
    <property type="entry name" value="P-loop_NTPase"/>
</dbReference>
<dbReference type="Pfam" id="PF00005">
    <property type="entry name" value="ABC_tran"/>
    <property type="match status" value="1"/>
</dbReference>
<dbReference type="Gene3D" id="1.20.1560.10">
    <property type="entry name" value="ABC transporter type 1, transmembrane domain"/>
    <property type="match status" value="1"/>
</dbReference>
<keyword evidence="3 5" id="KW-1133">Transmembrane helix</keyword>
<evidence type="ECO:0000256" key="5">
    <source>
        <dbReference type="SAM" id="Phobius"/>
    </source>
</evidence>
<dbReference type="EMBL" id="AP017369">
    <property type="protein sequence ID" value="BAU95340.1"/>
    <property type="molecule type" value="Genomic_DNA"/>
</dbReference>
<feature type="transmembrane region" description="Helical" evidence="5">
    <location>
        <begin position="58"/>
        <end position="77"/>
    </location>
</feature>
<accession>A0A160PSH5</accession>
<dbReference type="SUPFAM" id="SSF52540">
    <property type="entry name" value="P-loop containing nucleoside triphosphate hydrolases"/>
    <property type="match status" value="1"/>
</dbReference>
<dbReference type="PROSITE" id="PS50929">
    <property type="entry name" value="ABC_TM1F"/>
    <property type="match status" value="1"/>
</dbReference>
<name>A0A160PSH5_9CORY</name>
<feature type="transmembrane region" description="Helical" evidence="5">
    <location>
        <begin position="157"/>
        <end position="177"/>
    </location>
</feature>
<protein>
    <submittedName>
        <fullName evidence="7">ABC transporter ATPase</fullName>
    </submittedName>
</protein>
<dbReference type="GO" id="GO:0005886">
    <property type="term" value="C:plasma membrane"/>
    <property type="evidence" value="ECO:0007669"/>
    <property type="project" value="UniProtKB-SubCell"/>
</dbReference>
<feature type="domain" description="ABC transmembrane type-1" evidence="6">
    <location>
        <begin position="23"/>
        <end position="299"/>
    </location>
</feature>
<feature type="transmembrane region" description="Helical" evidence="5">
    <location>
        <begin position="22"/>
        <end position="46"/>
    </location>
</feature>